<proteinExistence type="predicted"/>
<dbReference type="SUPFAM" id="SSF55073">
    <property type="entry name" value="Nucleotide cyclase"/>
    <property type="match status" value="1"/>
</dbReference>
<dbReference type="Proteomes" id="UP000295611">
    <property type="component" value="Unassembled WGS sequence"/>
</dbReference>
<dbReference type="Pfam" id="PF00563">
    <property type="entry name" value="EAL"/>
    <property type="match status" value="1"/>
</dbReference>
<dbReference type="InterPro" id="IPR000160">
    <property type="entry name" value="GGDEF_dom"/>
</dbReference>
<dbReference type="OrthoDB" id="9804951at2"/>
<evidence type="ECO:0000259" key="3">
    <source>
        <dbReference type="PROSITE" id="PS50887"/>
    </source>
</evidence>
<dbReference type="PROSITE" id="PS50883">
    <property type="entry name" value="EAL"/>
    <property type="match status" value="1"/>
</dbReference>
<dbReference type="SUPFAM" id="SSF55781">
    <property type="entry name" value="GAF domain-like"/>
    <property type="match status" value="2"/>
</dbReference>
<dbReference type="PANTHER" id="PTHR44757:SF2">
    <property type="entry name" value="BIOFILM ARCHITECTURE MAINTENANCE PROTEIN MBAA"/>
    <property type="match status" value="1"/>
</dbReference>
<feature type="domain" description="GGDEF" evidence="3">
    <location>
        <begin position="534"/>
        <end position="668"/>
    </location>
</feature>
<dbReference type="SUPFAM" id="SSF141868">
    <property type="entry name" value="EAL domain-like"/>
    <property type="match status" value="1"/>
</dbReference>
<dbReference type="InterPro" id="IPR029016">
    <property type="entry name" value="GAF-like_dom_sf"/>
</dbReference>
<dbReference type="Pfam" id="PF01590">
    <property type="entry name" value="GAF"/>
    <property type="match status" value="1"/>
</dbReference>
<keyword evidence="5" id="KW-1185">Reference proteome</keyword>
<dbReference type="EMBL" id="SNZP01000011">
    <property type="protein sequence ID" value="TDR76536.1"/>
    <property type="molecule type" value="Genomic_DNA"/>
</dbReference>
<dbReference type="SMART" id="SM00052">
    <property type="entry name" value="EAL"/>
    <property type="match status" value="1"/>
</dbReference>
<feature type="coiled-coil region" evidence="1">
    <location>
        <begin position="471"/>
        <end position="498"/>
    </location>
</feature>
<dbReference type="InterPro" id="IPR035919">
    <property type="entry name" value="EAL_sf"/>
</dbReference>
<dbReference type="InterPro" id="IPR029787">
    <property type="entry name" value="Nucleotide_cyclase"/>
</dbReference>
<dbReference type="RefSeq" id="WP_133682275.1">
    <property type="nucleotide sequence ID" value="NZ_SNZP01000011.1"/>
</dbReference>
<dbReference type="InterPro" id="IPR001633">
    <property type="entry name" value="EAL_dom"/>
</dbReference>
<evidence type="ECO:0000313" key="5">
    <source>
        <dbReference type="Proteomes" id="UP000295611"/>
    </source>
</evidence>
<dbReference type="NCBIfam" id="TIGR00254">
    <property type="entry name" value="GGDEF"/>
    <property type="match status" value="1"/>
</dbReference>
<reference evidence="4 5" key="1">
    <citation type="submission" date="2019-03" db="EMBL/GenBank/DDBJ databases">
        <title>Genomic Encyclopedia of Type Strains, Phase III (KMG-III): the genomes of soil and plant-associated and newly described type strains.</title>
        <authorList>
            <person name="Whitman W."/>
        </authorList>
    </citation>
    <scope>NUCLEOTIDE SEQUENCE [LARGE SCALE GENOMIC DNA]</scope>
    <source>
        <strain evidence="4 5">CECT 8976</strain>
    </source>
</reference>
<dbReference type="InterPro" id="IPR043128">
    <property type="entry name" value="Rev_trsase/Diguanyl_cyclase"/>
</dbReference>
<dbReference type="SMART" id="SM00267">
    <property type="entry name" value="GGDEF"/>
    <property type="match status" value="1"/>
</dbReference>
<dbReference type="PANTHER" id="PTHR44757">
    <property type="entry name" value="DIGUANYLATE CYCLASE DGCP"/>
    <property type="match status" value="1"/>
</dbReference>
<feature type="domain" description="EAL" evidence="2">
    <location>
        <begin position="677"/>
        <end position="934"/>
    </location>
</feature>
<protein>
    <submittedName>
        <fullName evidence="4">Diguanylate cyclase/phosphodiesterase</fullName>
    </submittedName>
</protein>
<keyword evidence="1" id="KW-0175">Coiled coil</keyword>
<dbReference type="Gene3D" id="3.20.20.450">
    <property type="entry name" value="EAL domain"/>
    <property type="match status" value="1"/>
</dbReference>
<dbReference type="CDD" id="cd01949">
    <property type="entry name" value="GGDEF"/>
    <property type="match status" value="1"/>
</dbReference>
<gene>
    <name evidence="4" type="ORF">DFP86_111119</name>
</gene>
<evidence type="ECO:0000313" key="4">
    <source>
        <dbReference type="EMBL" id="TDR76536.1"/>
    </source>
</evidence>
<dbReference type="CDD" id="cd01948">
    <property type="entry name" value="EAL"/>
    <property type="match status" value="1"/>
</dbReference>
<sequence>MSSMGEALAEPAQASARVLSLLRQLAPEAAAAIWRRDGQDWQCLGTTGSCHGLPTPQGVDAMLTPTNGHDIQPVMHGAEMLGCLVWRDMPSELAVTLAGLLGGQWLAWQQAEGEARARVVQDALLDISRLARECLGIEQLCSQVYRLLGPLFSVDNFHIALLDDNGTTLRFPFYRNRHTVLAPDPERLFALDESGQARLVQRVVKLQSTLYLDANGLSSALTDEIQPPQFWIGEPLFGADGVVIGAMVLQRYADEPPFVAGEQRLFQYTARAIGGALTRMQYQARLEQQVWLRTRELEGANARLIAEVDERRQAEKVQRVLFEIAGLANTSLSLTAFLAGVHRQLVELMPARNCQVALYDALNDTIRFPYSVDEHEADPAPHKPGRGLIEQVLHGGLPVLASPRQGRQSVDSGALEPESWLGVPLYSGHELLGVLSVRSYQAGVTYSYRDQAVLACVANNIGSALARVRVLEELQRAYAELEERVRERTSALDAVNAQLQFDSMHDSLTKLPNRSFFAKTLRRTWEAYANGAGERFAVFFIDLDRFKLVNDTLGHLAGDHLLSEAGSRIRNCMRQKDFMARLGGDEFAVLLFGMDQIEGCEMIAQRMVNEFERPIIIAGREVFTTASLGVVLADKDHHRSAEELLRDADHAMYRTKQLGRHGYTVFNHELRADQADQLAMEAELRRALDETDQLIPHYQPFIDAHTGQLAGFEALVRWQHPMRGLISPSIFLPIAEESGLIMRLDRYMIQAACAQLRQWLDAERVGEDIALHINLSSANLHDADLVDWLRQLIAQYALRPGMLHLEITETALIDVPDIAATVMRELHELGLRLALDDFGTGYSALSYLHRYRFDVLKIDQSFVFDVDRKEESAAIVRAILALADALSLEVVAEGVETLSQLQRLRAMGCDKVQGYYFSHPATARDIDWAQLAAIPWEFASA</sequence>
<dbReference type="InterPro" id="IPR003018">
    <property type="entry name" value="GAF"/>
</dbReference>
<evidence type="ECO:0000259" key="2">
    <source>
        <dbReference type="PROSITE" id="PS50883"/>
    </source>
</evidence>
<accession>A0A4R7B0S9</accession>
<dbReference type="Pfam" id="PF00990">
    <property type="entry name" value="GGDEF"/>
    <property type="match status" value="1"/>
</dbReference>
<evidence type="ECO:0000256" key="1">
    <source>
        <dbReference type="SAM" id="Coils"/>
    </source>
</evidence>
<dbReference type="SMART" id="SM00065">
    <property type="entry name" value="GAF"/>
    <property type="match status" value="2"/>
</dbReference>
<dbReference type="InterPro" id="IPR052155">
    <property type="entry name" value="Biofilm_reg_signaling"/>
</dbReference>
<comment type="caution">
    <text evidence="4">The sequence shown here is derived from an EMBL/GenBank/DDBJ whole genome shotgun (WGS) entry which is preliminary data.</text>
</comment>
<dbReference type="Gene3D" id="3.30.450.40">
    <property type="match status" value="2"/>
</dbReference>
<dbReference type="Pfam" id="PF13185">
    <property type="entry name" value="GAF_2"/>
    <property type="match status" value="1"/>
</dbReference>
<dbReference type="PROSITE" id="PS50887">
    <property type="entry name" value="GGDEF"/>
    <property type="match status" value="1"/>
</dbReference>
<name>A0A4R7B0S9_9NEIS</name>
<dbReference type="AlphaFoldDB" id="A0A4R7B0S9"/>
<dbReference type="Gene3D" id="3.30.70.270">
    <property type="match status" value="1"/>
</dbReference>
<organism evidence="4 5">
    <name type="scientific">Paludibacterium purpuratum</name>
    <dbReference type="NCBI Taxonomy" id="1144873"/>
    <lineage>
        <taxon>Bacteria</taxon>
        <taxon>Pseudomonadati</taxon>
        <taxon>Pseudomonadota</taxon>
        <taxon>Betaproteobacteria</taxon>
        <taxon>Neisseriales</taxon>
        <taxon>Chromobacteriaceae</taxon>
        <taxon>Paludibacterium</taxon>
    </lineage>
</organism>